<organism evidence="1 2">
    <name type="scientific">Plasmopara halstedii</name>
    <name type="common">Downy mildew of sunflower</name>
    <dbReference type="NCBI Taxonomy" id="4781"/>
    <lineage>
        <taxon>Eukaryota</taxon>
        <taxon>Sar</taxon>
        <taxon>Stramenopiles</taxon>
        <taxon>Oomycota</taxon>
        <taxon>Peronosporomycetes</taxon>
        <taxon>Peronosporales</taxon>
        <taxon>Peronosporaceae</taxon>
        <taxon>Plasmopara</taxon>
    </lineage>
</organism>
<evidence type="ECO:0000313" key="2">
    <source>
        <dbReference type="Proteomes" id="UP000054928"/>
    </source>
</evidence>
<keyword evidence="2" id="KW-1185">Reference proteome</keyword>
<dbReference type="RefSeq" id="XP_024583158.1">
    <property type="nucleotide sequence ID" value="XM_024717684.1"/>
</dbReference>
<dbReference type="Proteomes" id="UP000054928">
    <property type="component" value="Unassembled WGS sequence"/>
</dbReference>
<dbReference type="AlphaFoldDB" id="A0A0P1AYI3"/>
<dbReference type="GeneID" id="36398525"/>
<accession>A0A0P1AYI3</accession>
<evidence type="ECO:0000313" key="1">
    <source>
        <dbReference type="EMBL" id="CEG46789.1"/>
    </source>
</evidence>
<proteinExistence type="predicted"/>
<sequence>MLSHEPGNDAAYEWQSHETESQSAYFLISELDLDVPLRTGTESLDQGEILGDEIKLDRL</sequence>
<name>A0A0P1AYI3_PLAHL</name>
<protein>
    <submittedName>
        <fullName evidence="1">Uncharacterized protein</fullName>
    </submittedName>
</protein>
<dbReference type="EMBL" id="CCYD01002354">
    <property type="protein sequence ID" value="CEG46789.1"/>
    <property type="molecule type" value="Genomic_DNA"/>
</dbReference>
<reference evidence="2" key="1">
    <citation type="submission" date="2014-09" db="EMBL/GenBank/DDBJ databases">
        <authorList>
            <person name="Sharma Rahul"/>
            <person name="Thines Marco"/>
        </authorList>
    </citation>
    <scope>NUCLEOTIDE SEQUENCE [LARGE SCALE GENOMIC DNA]</scope>
</reference>